<keyword evidence="5" id="KW-0675">Receptor</keyword>
<dbReference type="GO" id="GO:0006935">
    <property type="term" value="P:chemotaxis"/>
    <property type="evidence" value="ECO:0007669"/>
    <property type="project" value="UniProtKB-UniRule"/>
</dbReference>
<name>A0A830EH90_9EURY</name>
<accession>A0A830EH90</accession>
<dbReference type="EC" id="3.5.1.44" evidence="3"/>
<sequence>MAAGDGRRTVADPGRLTHPRMKVYTTDSPTPERVKVGVAEYAVAEGEATLATSGLGSCVGIALVDADAGVAGLAHAMLPSVGDRGVAATDGGEDRQVGKYVDTAVPGLLGEMADRGAVASRVKARLAGGSAMFDFSSSDSGVGERNVAAAEAALDERDIPVVATDVGGDYGRSLTLDATTGALSVRRAHGDERTI</sequence>
<feature type="region of interest" description="Disordered" evidence="4">
    <location>
        <begin position="1"/>
        <end position="28"/>
    </location>
</feature>
<dbReference type="AlphaFoldDB" id="A0A830EH90"/>
<evidence type="ECO:0000256" key="1">
    <source>
        <dbReference type="ARBA" id="ARBA00022500"/>
    </source>
</evidence>
<evidence type="ECO:0000256" key="2">
    <source>
        <dbReference type="ARBA" id="ARBA00022801"/>
    </source>
</evidence>
<evidence type="ECO:0000256" key="3">
    <source>
        <dbReference type="HAMAP-Rule" id="MF_01440"/>
    </source>
</evidence>
<dbReference type="CDD" id="cd16352">
    <property type="entry name" value="CheD"/>
    <property type="match status" value="1"/>
</dbReference>
<gene>
    <name evidence="5" type="primary">cheD3</name>
    <name evidence="3" type="synonym">cheD</name>
    <name evidence="5" type="ORF">GCM10008995_13380</name>
</gene>
<keyword evidence="2 3" id="KW-0378">Hydrolase</keyword>
<keyword evidence="1 3" id="KW-0145">Chemotaxis</keyword>
<comment type="caution">
    <text evidence="5">The sequence shown here is derived from an EMBL/GenBank/DDBJ whole genome shotgun (WGS) entry which is preliminary data.</text>
</comment>
<dbReference type="HAMAP" id="MF_01440">
    <property type="entry name" value="CheD"/>
    <property type="match status" value="1"/>
</dbReference>
<organism evidence="5 6">
    <name type="scientific">Halobellus salinus</name>
    <dbReference type="NCBI Taxonomy" id="931585"/>
    <lineage>
        <taxon>Archaea</taxon>
        <taxon>Methanobacteriati</taxon>
        <taxon>Methanobacteriota</taxon>
        <taxon>Stenosarchaea group</taxon>
        <taxon>Halobacteria</taxon>
        <taxon>Halobacteriales</taxon>
        <taxon>Haloferacaceae</taxon>
        <taxon>Halobellus</taxon>
    </lineage>
</organism>
<reference evidence="5" key="2">
    <citation type="submission" date="2020-09" db="EMBL/GenBank/DDBJ databases">
        <authorList>
            <person name="Sun Q."/>
            <person name="Ohkuma M."/>
        </authorList>
    </citation>
    <scope>NUCLEOTIDE SEQUENCE</scope>
    <source>
        <strain evidence="5">JCM 14359</strain>
    </source>
</reference>
<reference evidence="5" key="1">
    <citation type="journal article" date="2014" name="Int. J. Syst. Evol. Microbiol.">
        <title>Complete genome sequence of Corynebacterium casei LMG S-19264T (=DSM 44701T), isolated from a smear-ripened cheese.</title>
        <authorList>
            <consortium name="US DOE Joint Genome Institute (JGI-PGF)"/>
            <person name="Walter F."/>
            <person name="Albersmeier A."/>
            <person name="Kalinowski J."/>
            <person name="Ruckert C."/>
        </authorList>
    </citation>
    <scope>NUCLEOTIDE SEQUENCE</scope>
    <source>
        <strain evidence="5">JCM 14359</strain>
    </source>
</reference>
<dbReference type="Pfam" id="PF03975">
    <property type="entry name" value="CheD"/>
    <property type="match status" value="1"/>
</dbReference>
<dbReference type="InterPro" id="IPR038592">
    <property type="entry name" value="CheD-like_sf"/>
</dbReference>
<proteinExistence type="inferred from homology"/>
<keyword evidence="6" id="KW-1185">Reference proteome</keyword>
<comment type="similarity">
    <text evidence="3">Belongs to the CheD family.</text>
</comment>
<dbReference type="PANTHER" id="PTHR35147">
    <property type="entry name" value="CHEMORECEPTOR GLUTAMINE DEAMIDASE CHED-RELATED"/>
    <property type="match status" value="1"/>
</dbReference>
<comment type="function">
    <text evidence="3">Probably deamidates glutamine residues to glutamate on methyl-accepting chemotaxis receptors (MCPs), playing an important role in chemotaxis.</text>
</comment>
<dbReference type="SUPFAM" id="SSF64438">
    <property type="entry name" value="CNF1/YfiH-like putative cysteine hydrolases"/>
    <property type="match status" value="1"/>
</dbReference>
<dbReference type="GO" id="GO:0050568">
    <property type="term" value="F:protein-glutamine glutaminase activity"/>
    <property type="evidence" value="ECO:0007669"/>
    <property type="project" value="UniProtKB-UniRule"/>
</dbReference>
<dbReference type="InterPro" id="IPR005659">
    <property type="entry name" value="Chemorcpt_Glu_NH3ase_CheD"/>
</dbReference>
<dbReference type="Gene3D" id="3.30.1330.200">
    <property type="match status" value="1"/>
</dbReference>
<evidence type="ECO:0000313" key="5">
    <source>
        <dbReference type="EMBL" id="GGJ04870.1"/>
    </source>
</evidence>
<dbReference type="PANTHER" id="PTHR35147:SF1">
    <property type="entry name" value="CHEMORECEPTOR GLUTAMINE DEAMIDASE CHED-RELATED"/>
    <property type="match status" value="1"/>
</dbReference>
<evidence type="ECO:0000256" key="4">
    <source>
        <dbReference type="SAM" id="MobiDB-lite"/>
    </source>
</evidence>
<dbReference type="InterPro" id="IPR011324">
    <property type="entry name" value="Cytotoxic_necrot_fac-like_cat"/>
</dbReference>
<protein>
    <recommendedName>
        <fullName evidence="3">Probable chemoreceptor glutamine deamidase CheD</fullName>
        <ecNumber evidence="3">3.5.1.44</ecNumber>
    </recommendedName>
</protein>
<feature type="compositionally biased region" description="Basic and acidic residues" evidence="4">
    <location>
        <begin position="1"/>
        <end position="10"/>
    </location>
</feature>
<dbReference type="Proteomes" id="UP000653099">
    <property type="component" value="Unassembled WGS sequence"/>
</dbReference>
<dbReference type="EMBL" id="BMOC01000006">
    <property type="protein sequence ID" value="GGJ04870.1"/>
    <property type="molecule type" value="Genomic_DNA"/>
</dbReference>
<evidence type="ECO:0000313" key="6">
    <source>
        <dbReference type="Proteomes" id="UP000653099"/>
    </source>
</evidence>
<comment type="catalytic activity">
    <reaction evidence="3">
        <text>L-glutaminyl-[protein] + H2O = L-glutamyl-[protein] + NH4(+)</text>
        <dbReference type="Rhea" id="RHEA:16441"/>
        <dbReference type="Rhea" id="RHEA-COMP:10207"/>
        <dbReference type="Rhea" id="RHEA-COMP:10208"/>
        <dbReference type="ChEBI" id="CHEBI:15377"/>
        <dbReference type="ChEBI" id="CHEBI:28938"/>
        <dbReference type="ChEBI" id="CHEBI:29973"/>
        <dbReference type="ChEBI" id="CHEBI:30011"/>
        <dbReference type="EC" id="3.5.1.44"/>
    </reaction>
</comment>